<name>A0A0C4DLS4_MAGP6</name>
<evidence type="ECO:0000256" key="3">
    <source>
        <dbReference type="ARBA" id="ARBA00023125"/>
    </source>
</evidence>
<dbReference type="EMBL" id="GL876966">
    <property type="protein sequence ID" value="KLU81634.1"/>
    <property type="molecule type" value="Genomic_DNA"/>
</dbReference>
<evidence type="ECO:0000256" key="2">
    <source>
        <dbReference type="ARBA" id="ARBA00006403"/>
    </source>
</evidence>
<evidence type="ECO:0000313" key="8">
    <source>
        <dbReference type="EMBL" id="KLU81634.1"/>
    </source>
</evidence>
<feature type="region of interest" description="Disordered" evidence="6">
    <location>
        <begin position="749"/>
        <end position="780"/>
    </location>
</feature>
<reference evidence="8" key="3">
    <citation type="submission" date="2011-03" db="EMBL/GenBank/DDBJ databases">
        <title>Annotation of Magnaporthe poae ATCC 64411.</title>
        <authorList>
            <person name="Ma L.-J."/>
            <person name="Dead R."/>
            <person name="Young S.K."/>
            <person name="Zeng Q."/>
            <person name="Gargeya S."/>
            <person name="Fitzgerald M."/>
            <person name="Haas B."/>
            <person name="Abouelleil A."/>
            <person name="Alvarado L."/>
            <person name="Arachchi H.M."/>
            <person name="Berlin A."/>
            <person name="Brown A."/>
            <person name="Chapman S.B."/>
            <person name="Chen Z."/>
            <person name="Dunbar C."/>
            <person name="Freedman E."/>
            <person name="Gearin G."/>
            <person name="Gellesch M."/>
            <person name="Goldberg J."/>
            <person name="Griggs A."/>
            <person name="Gujja S."/>
            <person name="Heiman D."/>
            <person name="Howarth C."/>
            <person name="Larson L."/>
            <person name="Lui A."/>
            <person name="MacDonald P.J.P."/>
            <person name="Mehta T."/>
            <person name="Montmayeur A."/>
            <person name="Murphy C."/>
            <person name="Neiman D."/>
            <person name="Pearson M."/>
            <person name="Priest M."/>
            <person name="Roberts A."/>
            <person name="Saif S."/>
            <person name="Shea T."/>
            <person name="Shenoy N."/>
            <person name="Sisk P."/>
            <person name="Stolte C."/>
            <person name="Sykes S."/>
            <person name="Yandava C."/>
            <person name="Wortman J."/>
            <person name="Nusbaum C."/>
            <person name="Birren B."/>
        </authorList>
    </citation>
    <scope>NUCLEOTIDE SEQUENCE</scope>
    <source>
        <strain evidence="8">ATCC 64411</strain>
    </source>
</reference>
<dbReference type="Pfam" id="PF00447">
    <property type="entry name" value="HSF_DNA-bind"/>
    <property type="match status" value="1"/>
</dbReference>
<evidence type="ECO:0000313" key="10">
    <source>
        <dbReference type="Proteomes" id="UP000011715"/>
    </source>
</evidence>
<dbReference type="OMA" id="QWGQNPP"/>
<feature type="compositionally biased region" description="Polar residues" evidence="6">
    <location>
        <begin position="607"/>
        <end position="616"/>
    </location>
</feature>
<dbReference type="GO" id="GO:0043565">
    <property type="term" value="F:sequence-specific DNA binding"/>
    <property type="evidence" value="ECO:0007669"/>
    <property type="project" value="InterPro"/>
</dbReference>
<dbReference type="STRING" id="644358.A0A0C4DLS4"/>
<organism evidence="9 10">
    <name type="scientific">Magnaporthiopsis poae (strain ATCC 64411 / 73-15)</name>
    <name type="common">Kentucky bluegrass fungus</name>
    <name type="synonym">Magnaporthe poae</name>
    <dbReference type="NCBI Taxonomy" id="644358"/>
    <lineage>
        <taxon>Eukaryota</taxon>
        <taxon>Fungi</taxon>
        <taxon>Dikarya</taxon>
        <taxon>Ascomycota</taxon>
        <taxon>Pezizomycotina</taxon>
        <taxon>Sordariomycetes</taxon>
        <taxon>Sordariomycetidae</taxon>
        <taxon>Magnaporthales</taxon>
        <taxon>Magnaporthaceae</taxon>
        <taxon>Magnaporthiopsis</taxon>
    </lineage>
</organism>
<proteinExistence type="inferred from homology"/>
<evidence type="ECO:0000256" key="5">
    <source>
        <dbReference type="RuleBase" id="RU004020"/>
    </source>
</evidence>
<evidence type="ECO:0000256" key="6">
    <source>
        <dbReference type="SAM" id="MobiDB-lite"/>
    </source>
</evidence>
<dbReference type="SUPFAM" id="SSF46785">
    <property type="entry name" value="Winged helix' DNA-binding domain"/>
    <property type="match status" value="1"/>
</dbReference>
<feature type="compositionally biased region" description="Low complexity" evidence="6">
    <location>
        <begin position="299"/>
        <end position="318"/>
    </location>
</feature>
<evidence type="ECO:0000259" key="7">
    <source>
        <dbReference type="SMART" id="SM00415"/>
    </source>
</evidence>
<feature type="compositionally biased region" description="Acidic residues" evidence="6">
    <location>
        <begin position="279"/>
        <end position="289"/>
    </location>
</feature>
<reference evidence="9" key="5">
    <citation type="submission" date="2015-06" db="UniProtKB">
        <authorList>
            <consortium name="EnsemblFungi"/>
        </authorList>
    </citation>
    <scope>IDENTIFICATION</scope>
    <source>
        <strain evidence="9">ATCC 64411</strain>
    </source>
</reference>
<comment type="subcellular location">
    <subcellularLocation>
        <location evidence="1">Nucleus</location>
    </subcellularLocation>
</comment>
<feature type="region of interest" description="Disordered" evidence="6">
    <location>
        <begin position="429"/>
        <end position="476"/>
    </location>
</feature>
<dbReference type="EMBL" id="ADBL01000163">
    <property type="status" value="NOT_ANNOTATED_CDS"/>
    <property type="molecule type" value="Genomic_DNA"/>
</dbReference>
<dbReference type="PRINTS" id="PR00056">
    <property type="entry name" value="HSFDOMAIN"/>
</dbReference>
<dbReference type="AlphaFoldDB" id="A0A0C4DLS4"/>
<dbReference type="PANTHER" id="PTHR10015">
    <property type="entry name" value="HEAT SHOCK TRANSCRIPTION FACTOR"/>
    <property type="match status" value="1"/>
</dbReference>
<feature type="region of interest" description="Disordered" evidence="6">
    <location>
        <begin position="262"/>
        <end position="318"/>
    </location>
</feature>
<dbReference type="EnsemblFungi" id="MAPG_00719T0">
    <property type="protein sequence ID" value="MAPG_00719T0"/>
    <property type="gene ID" value="MAPG_00719"/>
</dbReference>
<reference evidence="9" key="4">
    <citation type="journal article" date="2015" name="G3 (Bethesda)">
        <title>Genome sequences of three phytopathogenic species of the Magnaporthaceae family of fungi.</title>
        <authorList>
            <person name="Okagaki L.H."/>
            <person name="Nunes C.C."/>
            <person name="Sailsbery J."/>
            <person name="Clay B."/>
            <person name="Brown D."/>
            <person name="John T."/>
            <person name="Oh Y."/>
            <person name="Young N."/>
            <person name="Fitzgerald M."/>
            <person name="Haas B.J."/>
            <person name="Zeng Q."/>
            <person name="Young S."/>
            <person name="Adiconis X."/>
            <person name="Fan L."/>
            <person name="Levin J.Z."/>
            <person name="Mitchell T.K."/>
            <person name="Okubara P.A."/>
            <person name="Farman M.L."/>
            <person name="Kohn L.M."/>
            <person name="Birren B."/>
            <person name="Ma L.-J."/>
            <person name="Dean R.A."/>
        </authorList>
    </citation>
    <scope>NUCLEOTIDE SEQUENCE</scope>
    <source>
        <strain evidence="9">ATCC 64411 / 73-15</strain>
    </source>
</reference>
<gene>
    <name evidence="8" type="ORF">MAPG_00719</name>
</gene>
<evidence type="ECO:0000313" key="9">
    <source>
        <dbReference type="EnsemblFungi" id="MAPG_00719T0"/>
    </source>
</evidence>
<reference evidence="8" key="1">
    <citation type="submission" date="2010-05" db="EMBL/GenBank/DDBJ databases">
        <title>The Genome Sequence of Magnaporthe poae strain ATCC 64411.</title>
        <authorList>
            <consortium name="The Broad Institute Genome Sequencing Platform"/>
            <consortium name="Broad Institute Genome Sequencing Center for Infectious Disease"/>
            <person name="Ma L.-J."/>
            <person name="Dead R."/>
            <person name="Young S."/>
            <person name="Zeng Q."/>
            <person name="Koehrsen M."/>
            <person name="Alvarado L."/>
            <person name="Berlin A."/>
            <person name="Chapman S.B."/>
            <person name="Chen Z."/>
            <person name="Freedman E."/>
            <person name="Gellesch M."/>
            <person name="Goldberg J."/>
            <person name="Griggs A."/>
            <person name="Gujja S."/>
            <person name="Heilman E.R."/>
            <person name="Heiman D."/>
            <person name="Hepburn T."/>
            <person name="Howarth C."/>
            <person name="Jen D."/>
            <person name="Larson L."/>
            <person name="Mehta T."/>
            <person name="Neiman D."/>
            <person name="Pearson M."/>
            <person name="Roberts A."/>
            <person name="Saif S."/>
            <person name="Shea T."/>
            <person name="Shenoy N."/>
            <person name="Sisk P."/>
            <person name="Stolte C."/>
            <person name="Sykes S."/>
            <person name="Walk T."/>
            <person name="White J."/>
            <person name="Yandava C."/>
            <person name="Haas B."/>
            <person name="Nusbaum C."/>
            <person name="Birren B."/>
        </authorList>
    </citation>
    <scope>NUCLEOTIDE SEQUENCE</scope>
    <source>
        <strain evidence="8">ATCC 64411</strain>
    </source>
</reference>
<dbReference type="SMART" id="SM00415">
    <property type="entry name" value="HSF"/>
    <property type="match status" value="1"/>
</dbReference>
<feature type="domain" description="HSF-type DNA-binding" evidence="7">
    <location>
        <begin position="158"/>
        <end position="265"/>
    </location>
</feature>
<reference evidence="10" key="2">
    <citation type="submission" date="2010-05" db="EMBL/GenBank/DDBJ databases">
        <title>The genome sequence of Magnaporthe poae strain ATCC 64411.</title>
        <authorList>
            <person name="Ma L.-J."/>
            <person name="Dead R."/>
            <person name="Young S."/>
            <person name="Zeng Q."/>
            <person name="Koehrsen M."/>
            <person name="Alvarado L."/>
            <person name="Berlin A."/>
            <person name="Chapman S.B."/>
            <person name="Chen Z."/>
            <person name="Freedman E."/>
            <person name="Gellesch M."/>
            <person name="Goldberg J."/>
            <person name="Griggs A."/>
            <person name="Gujja S."/>
            <person name="Heilman E.R."/>
            <person name="Heiman D."/>
            <person name="Hepburn T."/>
            <person name="Howarth C."/>
            <person name="Jen D."/>
            <person name="Larson L."/>
            <person name="Mehta T."/>
            <person name="Neiman D."/>
            <person name="Pearson M."/>
            <person name="Roberts A."/>
            <person name="Saif S."/>
            <person name="Shea T."/>
            <person name="Shenoy N."/>
            <person name="Sisk P."/>
            <person name="Stolte C."/>
            <person name="Sykes S."/>
            <person name="Walk T."/>
            <person name="White J."/>
            <person name="Yandava C."/>
            <person name="Haas B."/>
            <person name="Nusbaum C."/>
            <person name="Birren B."/>
        </authorList>
    </citation>
    <scope>NUCLEOTIDE SEQUENCE [LARGE SCALE GENOMIC DNA]</scope>
    <source>
        <strain evidence="10">ATCC 64411 / 73-15</strain>
    </source>
</reference>
<dbReference type="InterPro" id="IPR036390">
    <property type="entry name" value="WH_DNA-bd_sf"/>
</dbReference>
<keyword evidence="8" id="KW-0346">Stress response</keyword>
<dbReference type="GO" id="GO:0005634">
    <property type="term" value="C:nucleus"/>
    <property type="evidence" value="ECO:0007669"/>
    <property type="project" value="UniProtKB-SubCell"/>
</dbReference>
<dbReference type="Gene3D" id="1.10.10.10">
    <property type="entry name" value="Winged helix-like DNA-binding domain superfamily/Winged helix DNA-binding domain"/>
    <property type="match status" value="1"/>
</dbReference>
<evidence type="ECO:0000256" key="1">
    <source>
        <dbReference type="ARBA" id="ARBA00004123"/>
    </source>
</evidence>
<evidence type="ECO:0000256" key="4">
    <source>
        <dbReference type="ARBA" id="ARBA00023242"/>
    </source>
</evidence>
<feature type="compositionally biased region" description="Low complexity" evidence="6">
    <location>
        <begin position="449"/>
        <end position="467"/>
    </location>
</feature>
<feature type="region of interest" description="Disordered" evidence="6">
    <location>
        <begin position="551"/>
        <end position="618"/>
    </location>
</feature>
<keyword evidence="10" id="KW-1185">Reference proteome</keyword>
<keyword evidence="3" id="KW-0238">DNA-binding</keyword>
<dbReference type="OrthoDB" id="60033at2759"/>
<feature type="compositionally biased region" description="Low complexity" evidence="6">
    <location>
        <begin position="559"/>
        <end position="578"/>
    </location>
</feature>
<dbReference type="FunFam" id="1.10.10.10:FF:000173">
    <property type="entry name" value="Heat shock transcription factor Hsf1"/>
    <property type="match status" value="1"/>
</dbReference>
<dbReference type="PANTHER" id="PTHR10015:SF427">
    <property type="entry name" value="HEAT SHOCK FACTOR PROTEIN"/>
    <property type="match status" value="1"/>
</dbReference>
<sequence length="780" mass="83325">MYLSMSPPNPRKRALPDSGPVAVPVQPYQPPYASPTDQFSRWNPAGSDADFVISDSSKPTTPAIPPFIMSAPNQFQSGQGFSQPAQTPSSVIARRPAARALVPTFDGLSTDPWPSFGDDGALIPQPASAAPVDENDNIQLLEEKAAKAKRDAQANRKQIPPFVQKLSSFLEEAKNTDLIRWSQQGDSFIVLDEDEFAKTLIPELFKHNNYASFVRQLNMYGFHKRVGLSDNSMKASERKNKSPSEYYNPYFKRGHPNLLWLINKPKSGGSKKKGKKDDGDGDSEEEVATEDAHTQAFVGPPQAGPARPAGSAADASGGALQKKDLQLVRDQVGHLRSQQRAIHEMIQRLRSDHNQLYQQAVAFQNMHERHENSINAILNFLANVFRKSLEEQGGAHSVSDLLASIIPSANMPQGSVVDLGDFVHRQAGDHANAASPPKRHQRLLPPIPRSGAGSASASSPTSAASPAYGGGPRMGQVTELLDLPTDAPAADYLKHSVGSPQEQMMRIINDTNAGAATGIDLSDVAAKTPVTMNSDQRNQVINIMARQASMPKTAAPSVPGTTSAPSLTPTPASARPSSIPMPARQQMKGTTPPPQPRAPAGAPPTRNSLSPVMSSLTPPPPLLDELAMSQTELEALHRLQEDQDHKIDELTHMLGPLSPSGHIPGVEDGGNPANNNTAGGYFPDNLDIDQFLDASAFANQLGGFDGTDFGGVNPGDGDEFNFNLDAPPFDTGAGLAAQSGNIGAGMTMHNGTPSPAATEEIFRNDIGDSPAPEPKRRRVG</sequence>
<dbReference type="VEuPathDB" id="FungiDB:MAPG_00719"/>
<dbReference type="InterPro" id="IPR036388">
    <property type="entry name" value="WH-like_DNA-bd_sf"/>
</dbReference>
<accession>A0A0C4DLS4</accession>
<feature type="region of interest" description="Disordered" evidence="6">
    <location>
        <begin position="1"/>
        <end position="64"/>
    </location>
</feature>
<dbReference type="InterPro" id="IPR000232">
    <property type="entry name" value="HSF_DNA-bd"/>
</dbReference>
<comment type="similarity">
    <text evidence="2 5">Belongs to the HSF family.</text>
</comment>
<dbReference type="Proteomes" id="UP000011715">
    <property type="component" value="Unassembled WGS sequence"/>
</dbReference>
<dbReference type="GO" id="GO:0003700">
    <property type="term" value="F:DNA-binding transcription factor activity"/>
    <property type="evidence" value="ECO:0007669"/>
    <property type="project" value="InterPro"/>
</dbReference>
<protein>
    <submittedName>
        <fullName evidence="8">Heat shock factor protein HSF24</fullName>
    </submittedName>
</protein>
<dbReference type="eggNOG" id="KOG0627">
    <property type="taxonomic scope" value="Eukaryota"/>
</dbReference>
<keyword evidence="4" id="KW-0539">Nucleus</keyword>